<organism evidence="1 2">
    <name type="scientific">Trichomalopsis sarcophagae</name>
    <dbReference type="NCBI Taxonomy" id="543379"/>
    <lineage>
        <taxon>Eukaryota</taxon>
        <taxon>Metazoa</taxon>
        <taxon>Ecdysozoa</taxon>
        <taxon>Arthropoda</taxon>
        <taxon>Hexapoda</taxon>
        <taxon>Insecta</taxon>
        <taxon>Pterygota</taxon>
        <taxon>Neoptera</taxon>
        <taxon>Endopterygota</taxon>
        <taxon>Hymenoptera</taxon>
        <taxon>Apocrita</taxon>
        <taxon>Proctotrupomorpha</taxon>
        <taxon>Chalcidoidea</taxon>
        <taxon>Pteromalidae</taxon>
        <taxon>Pteromalinae</taxon>
        <taxon>Trichomalopsis</taxon>
    </lineage>
</organism>
<protein>
    <submittedName>
        <fullName evidence="1">Uncharacterized protein</fullName>
    </submittedName>
</protein>
<dbReference type="Proteomes" id="UP000215335">
    <property type="component" value="Unassembled WGS sequence"/>
</dbReference>
<accession>A0A232ER73</accession>
<comment type="caution">
    <text evidence="1">The sequence shown here is derived from an EMBL/GenBank/DDBJ whole genome shotgun (WGS) entry which is preliminary data.</text>
</comment>
<name>A0A232ER73_9HYME</name>
<evidence type="ECO:0000313" key="1">
    <source>
        <dbReference type="EMBL" id="OXU20817.1"/>
    </source>
</evidence>
<proteinExistence type="predicted"/>
<dbReference type="AlphaFoldDB" id="A0A232ER73"/>
<evidence type="ECO:0000313" key="2">
    <source>
        <dbReference type="Proteomes" id="UP000215335"/>
    </source>
</evidence>
<sequence length="208" mass="23722">MAHGGNNIRMFSEKNNELFAKEAGDNMHCAELINPPDTVEHQKQEEVSSDDTSNILINEVEAIEESDCNAHSSMNSTSKEIFNILTCAPIPDSSSKTVHERNFDFEKCSNFKDYEEETDKSSDVENSGTFFEQNYVNVKTLPYENIQEENEDYNYNKNGLSDTNVSNHIDIEHNSYENVAISPQNDQTTSLVEIEHQQITKKEPSYNH</sequence>
<keyword evidence="2" id="KW-1185">Reference proteome</keyword>
<gene>
    <name evidence="1" type="ORF">TSAR_012000</name>
</gene>
<reference evidence="1 2" key="1">
    <citation type="journal article" date="2017" name="Curr. Biol.">
        <title>The Evolution of Venom by Co-option of Single-Copy Genes.</title>
        <authorList>
            <person name="Martinson E.O."/>
            <person name="Mrinalini"/>
            <person name="Kelkar Y.D."/>
            <person name="Chang C.H."/>
            <person name="Werren J.H."/>
        </authorList>
    </citation>
    <scope>NUCLEOTIDE SEQUENCE [LARGE SCALE GENOMIC DNA]</scope>
    <source>
        <strain evidence="1 2">Alberta</strain>
        <tissue evidence="1">Whole body</tissue>
    </source>
</reference>
<dbReference type="EMBL" id="NNAY01002667">
    <property type="protein sequence ID" value="OXU20817.1"/>
    <property type="molecule type" value="Genomic_DNA"/>
</dbReference>